<dbReference type="Pfam" id="PF02518">
    <property type="entry name" value="HATPase_c"/>
    <property type="match status" value="1"/>
</dbReference>
<dbReference type="InterPro" id="IPR000014">
    <property type="entry name" value="PAS"/>
</dbReference>
<dbReference type="PANTHER" id="PTHR43711:SF1">
    <property type="entry name" value="HISTIDINE KINASE 1"/>
    <property type="match status" value="1"/>
</dbReference>
<keyword evidence="12" id="KW-1185">Reference proteome</keyword>
<keyword evidence="5" id="KW-0902">Two-component regulatory system</keyword>
<gene>
    <name evidence="11" type="ORF">SAMN04489841_0806</name>
</gene>
<evidence type="ECO:0000313" key="11">
    <source>
        <dbReference type="EMBL" id="SEP90533.1"/>
    </source>
</evidence>
<evidence type="ECO:0000313" key="12">
    <source>
        <dbReference type="Proteomes" id="UP000199114"/>
    </source>
</evidence>
<keyword evidence="4 11" id="KW-0418">Kinase</keyword>
<feature type="transmembrane region" description="Helical" evidence="7">
    <location>
        <begin position="211"/>
        <end position="232"/>
    </location>
</feature>
<dbReference type="SUPFAM" id="SSF47384">
    <property type="entry name" value="Homodimeric domain of signal transducing histidine kinase"/>
    <property type="match status" value="1"/>
</dbReference>
<keyword evidence="7" id="KW-0472">Membrane</keyword>
<dbReference type="Pfam" id="PF08448">
    <property type="entry name" value="PAS_4"/>
    <property type="match status" value="1"/>
</dbReference>
<dbReference type="InterPro" id="IPR013656">
    <property type="entry name" value="PAS_4"/>
</dbReference>
<feature type="compositionally biased region" description="Low complexity" evidence="6">
    <location>
        <begin position="321"/>
        <end position="332"/>
    </location>
</feature>
<feature type="domain" description="Histidine kinase" evidence="8">
    <location>
        <begin position="398"/>
        <end position="616"/>
    </location>
</feature>
<dbReference type="EC" id="2.7.13.3" evidence="2"/>
<feature type="transmembrane region" description="Helical" evidence="7">
    <location>
        <begin position="70"/>
        <end position="90"/>
    </location>
</feature>
<feature type="transmembrane region" description="Helical" evidence="7">
    <location>
        <begin position="6"/>
        <end position="27"/>
    </location>
</feature>
<evidence type="ECO:0000256" key="6">
    <source>
        <dbReference type="SAM" id="MobiDB-lite"/>
    </source>
</evidence>
<keyword evidence="3" id="KW-0808">Transferase</keyword>
<dbReference type="PROSITE" id="PS50112">
    <property type="entry name" value="PAS"/>
    <property type="match status" value="1"/>
</dbReference>
<dbReference type="InterPro" id="IPR005467">
    <property type="entry name" value="His_kinase_dom"/>
</dbReference>
<organism evidence="11 12">
    <name type="scientific">Natrinema salaciae</name>
    <dbReference type="NCBI Taxonomy" id="1186196"/>
    <lineage>
        <taxon>Archaea</taxon>
        <taxon>Methanobacteriati</taxon>
        <taxon>Methanobacteriota</taxon>
        <taxon>Stenosarchaea group</taxon>
        <taxon>Halobacteria</taxon>
        <taxon>Halobacteriales</taxon>
        <taxon>Natrialbaceae</taxon>
        <taxon>Natrinema</taxon>
    </lineage>
</organism>
<keyword evidence="7" id="KW-1133">Transmembrane helix</keyword>
<dbReference type="SUPFAM" id="SSF55785">
    <property type="entry name" value="PYP-like sensor domain (PAS domain)"/>
    <property type="match status" value="1"/>
</dbReference>
<evidence type="ECO:0000256" key="2">
    <source>
        <dbReference type="ARBA" id="ARBA00012438"/>
    </source>
</evidence>
<dbReference type="SMART" id="SM00091">
    <property type="entry name" value="PAS"/>
    <property type="match status" value="1"/>
</dbReference>
<feature type="transmembrane region" description="Helical" evidence="7">
    <location>
        <begin position="188"/>
        <end position="205"/>
    </location>
</feature>
<evidence type="ECO:0000259" key="9">
    <source>
        <dbReference type="PROSITE" id="PS50112"/>
    </source>
</evidence>
<protein>
    <recommendedName>
        <fullName evidence="2">histidine kinase</fullName>
        <ecNumber evidence="2">2.7.13.3</ecNumber>
    </recommendedName>
</protein>
<dbReference type="EMBL" id="FOFD01000001">
    <property type="protein sequence ID" value="SEP90533.1"/>
    <property type="molecule type" value="Genomic_DNA"/>
</dbReference>
<dbReference type="PANTHER" id="PTHR43711">
    <property type="entry name" value="TWO-COMPONENT HISTIDINE KINASE"/>
    <property type="match status" value="1"/>
</dbReference>
<dbReference type="InterPro" id="IPR031621">
    <property type="entry name" value="HisKA_7TM"/>
</dbReference>
<dbReference type="InterPro" id="IPR003661">
    <property type="entry name" value="HisK_dim/P_dom"/>
</dbReference>
<evidence type="ECO:0000256" key="3">
    <source>
        <dbReference type="ARBA" id="ARBA00022679"/>
    </source>
</evidence>
<dbReference type="InterPro" id="IPR036097">
    <property type="entry name" value="HisK_dim/P_sf"/>
</dbReference>
<proteinExistence type="predicted"/>
<dbReference type="InterPro" id="IPR003594">
    <property type="entry name" value="HATPase_dom"/>
</dbReference>
<dbReference type="CDD" id="cd00082">
    <property type="entry name" value="HisKA"/>
    <property type="match status" value="1"/>
</dbReference>
<dbReference type="InterPro" id="IPR000700">
    <property type="entry name" value="PAS-assoc_C"/>
</dbReference>
<dbReference type="Pfam" id="PF16927">
    <property type="entry name" value="HisKA_7TM"/>
    <property type="match status" value="1"/>
</dbReference>
<feature type="region of interest" description="Disordered" evidence="6">
    <location>
        <begin position="509"/>
        <end position="537"/>
    </location>
</feature>
<evidence type="ECO:0000259" key="10">
    <source>
        <dbReference type="PROSITE" id="PS50113"/>
    </source>
</evidence>
<comment type="catalytic activity">
    <reaction evidence="1">
        <text>ATP + protein L-histidine = ADP + protein N-phospho-L-histidine.</text>
        <dbReference type="EC" id="2.7.13.3"/>
    </reaction>
</comment>
<name>A0A1H9BPR9_9EURY</name>
<dbReference type="STRING" id="1186196.SAMN04489841_0806"/>
<feature type="transmembrane region" description="Helical" evidence="7">
    <location>
        <begin position="154"/>
        <end position="176"/>
    </location>
</feature>
<accession>A0A1H9BPR9</accession>
<dbReference type="SMART" id="SM00387">
    <property type="entry name" value="HATPase_c"/>
    <property type="match status" value="1"/>
</dbReference>
<dbReference type="OrthoDB" id="8127at2157"/>
<dbReference type="GO" id="GO:0000155">
    <property type="term" value="F:phosphorelay sensor kinase activity"/>
    <property type="evidence" value="ECO:0007669"/>
    <property type="project" value="InterPro"/>
</dbReference>
<evidence type="ECO:0000259" key="8">
    <source>
        <dbReference type="PROSITE" id="PS50109"/>
    </source>
</evidence>
<reference evidence="12" key="1">
    <citation type="submission" date="2016-10" db="EMBL/GenBank/DDBJ databases">
        <authorList>
            <person name="Varghese N."/>
            <person name="Submissions S."/>
        </authorList>
    </citation>
    <scope>NUCLEOTIDE SEQUENCE [LARGE SCALE GENOMIC DNA]</scope>
    <source>
        <strain evidence="12">DSM 25055</strain>
    </source>
</reference>
<feature type="domain" description="PAS" evidence="9">
    <location>
        <begin position="244"/>
        <end position="289"/>
    </location>
</feature>
<dbReference type="SUPFAM" id="SSF55874">
    <property type="entry name" value="ATPase domain of HSP90 chaperone/DNA topoisomerase II/histidine kinase"/>
    <property type="match status" value="1"/>
</dbReference>
<dbReference type="Pfam" id="PF00512">
    <property type="entry name" value="HisKA"/>
    <property type="match status" value="1"/>
</dbReference>
<keyword evidence="7" id="KW-0812">Transmembrane</keyword>
<feature type="domain" description="PAC" evidence="10">
    <location>
        <begin position="336"/>
        <end position="387"/>
    </location>
</feature>
<dbReference type="RefSeq" id="WP_090613719.1">
    <property type="nucleotide sequence ID" value="NZ_FOFD01000001.1"/>
</dbReference>
<evidence type="ECO:0000256" key="5">
    <source>
        <dbReference type="ARBA" id="ARBA00023012"/>
    </source>
</evidence>
<sequence length="641" mass="68556">MGLPIDPYSVVLLLSFVVAVGTVAAAWRTRPAPGSASLSALMATVAVWLGAHVLEIESTALAWKLHWANLQWLCAAAIPTLFLVFALQYTGKDRWLTRRKQGLLAIEPLVMAGLLAINDWTHVLWGPAGTETVALAGWWESTATVATSEPNVGLFVHLGYATLCLAATSVLVLDLIVRSERLYRWQGVVVFVAITVPWATAVVSTSSLETIGVTPIGFTVTGLAITFGLYRYRLLEIAPIARSEVVTNLESGVLVVDADRRIVDSNPVAQEIFGRSRDDLVGEPIADVVPAVDIDPSIDGTLETDGSDSATGRGNDDRTAEGATTGADAANDAENRPVQFSLGDESDRRYYTHSTSPIDDGRGRPIGWTIVVHDVTERVRRERELERTNRKLDEFAAVVSHDLRNPLTVSKGYLDLLEEEYDPEYVRTVAESHDRMEALIDDVLALARQGQAAVEHEPIALEAVARAAWSTVDTDGATLSIVDGGTVEADRTRLRQLLENLFRNAVEHGSAGGQDGYRPDDVLEHGPAKSRLGRETATERDEAALTVTVGTLENGFFVADSGSGFEDGPAAVFESGYTTSENGTGLGLSIVADVCDEHGWEVTATESTDGGARFEIVGVDVRDPAADGGSAGSPSAVGEIG</sequence>
<dbReference type="AlphaFoldDB" id="A0A1H9BPR9"/>
<dbReference type="InterPro" id="IPR036890">
    <property type="entry name" value="HATPase_C_sf"/>
</dbReference>
<dbReference type="PROSITE" id="PS50113">
    <property type="entry name" value="PAC"/>
    <property type="match status" value="1"/>
</dbReference>
<dbReference type="Gene3D" id="1.10.287.130">
    <property type="match status" value="1"/>
</dbReference>
<dbReference type="Proteomes" id="UP000199114">
    <property type="component" value="Unassembled WGS sequence"/>
</dbReference>
<feature type="region of interest" description="Disordered" evidence="6">
    <location>
        <begin position="296"/>
        <end position="358"/>
    </location>
</feature>
<evidence type="ECO:0000256" key="7">
    <source>
        <dbReference type="SAM" id="Phobius"/>
    </source>
</evidence>
<dbReference type="CDD" id="cd00130">
    <property type="entry name" value="PAS"/>
    <property type="match status" value="1"/>
</dbReference>
<dbReference type="InterPro" id="IPR050736">
    <property type="entry name" value="Sensor_HK_Regulatory"/>
</dbReference>
<evidence type="ECO:0000256" key="4">
    <source>
        <dbReference type="ARBA" id="ARBA00022777"/>
    </source>
</evidence>
<dbReference type="Gene3D" id="3.30.565.10">
    <property type="entry name" value="Histidine kinase-like ATPase, C-terminal domain"/>
    <property type="match status" value="1"/>
</dbReference>
<evidence type="ECO:0000256" key="1">
    <source>
        <dbReference type="ARBA" id="ARBA00000085"/>
    </source>
</evidence>
<dbReference type="SMART" id="SM00388">
    <property type="entry name" value="HisKA"/>
    <property type="match status" value="1"/>
</dbReference>
<dbReference type="Gene3D" id="3.30.450.20">
    <property type="entry name" value="PAS domain"/>
    <property type="match status" value="1"/>
</dbReference>
<feature type="compositionally biased region" description="Basic and acidic residues" evidence="6">
    <location>
        <begin position="517"/>
        <end position="537"/>
    </location>
</feature>
<dbReference type="InterPro" id="IPR035965">
    <property type="entry name" value="PAS-like_dom_sf"/>
</dbReference>
<feature type="transmembrane region" description="Helical" evidence="7">
    <location>
        <begin position="34"/>
        <end position="54"/>
    </location>
</feature>
<dbReference type="PROSITE" id="PS50109">
    <property type="entry name" value="HIS_KIN"/>
    <property type="match status" value="1"/>
</dbReference>